<dbReference type="AlphaFoldDB" id="A0A3L9GG40"/>
<gene>
    <name evidence="1" type="ORF">EAI46_35110</name>
</gene>
<comment type="caution">
    <text evidence="1">The sequence shown here is derived from an EMBL/GenBank/DDBJ whole genome shotgun (WGS) entry which is preliminary data.</text>
</comment>
<evidence type="ECO:0000313" key="2">
    <source>
        <dbReference type="Proteomes" id="UP000281340"/>
    </source>
</evidence>
<name>A0A3L9GG40_ECOLX</name>
<sequence length="110" mass="12571">MFIGFDYGTANCSVAVMRDGKPQLLKMENDSTLLPSMLCAPTRESVSEWLYRHHDVPADDDETQALLRRAIRYNREEDIDVTAKSVQFGLSSLAQYIDDPEEVWFVKSPK</sequence>
<organism evidence="1 2">
    <name type="scientific">Escherichia coli</name>
    <dbReference type="NCBI Taxonomy" id="562"/>
    <lineage>
        <taxon>Bacteria</taxon>
        <taxon>Pseudomonadati</taxon>
        <taxon>Pseudomonadota</taxon>
        <taxon>Gammaproteobacteria</taxon>
        <taxon>Enterobacterales</taxon>
        <taxon>Enterobacteriaceae</taxon>
        <taxon>Escherichia</taxon>
    </lineage>
</organism>
<dbReference type="Proteomes" id="UP000281340">
    <property type="component" value="Unassembled WGS sequence"/>
</dbReference>
<dbReference type="SUPFAM" id="SSF53067">
    <property type="entry name" value="Actin-like ATPase domain"/>
    <property type="match status" value="1"/>
</dbReference>
<protein>
    <submittedName>
        <fullName evidence="1">Molecular chaperone</fullName>
    </submittedName>
</protein>
<feature type="non-terminal residue" evidence="1">
    <location>
        <position position="110"/>
    </location>
</feature>
<proteinExistence type="predicted"/>
<accession>A0A3L9GG40</accession>
<dbReference type="Gene3D" id="3.30.420.40">
    <property type="match status" value="1"/>
</dbReference>
<dbReference type="EMBL" id="RDDM01001466">
    <property type="protein sequence ID" value="RLY36358.1"/>
    <property type="molecule type" value="Genomic_DNA"/>
</dbReference>
<dbReference type="InterPro" id="IPR043129">
    <property type="entry name" value="ATPase_NBD"/>
</dbReference>
<reference evidence="1 2" key="1">
    <citation type="submission" date="2018-10" db="EMBL/GenBank/DDBJ databases">
        <title>Comparison of Escherichia coli isolates recovered from retail chicken and from chicken fecal samples by antimicrobial susceptibility test and whole genome sequencing.</title>
        <authorList>
            <person name="Tang B."/>
            <person name="Ma Y."/>
            <person name="He X."/>
            <person name="Cao L."/>
            <person name="Xia X."/>
            <person name="Yang H."/>
        </authorList>
    </citation>
    <scope>NUCLEOTIDE SEQUENCE [LARGE SCALE GENOMIC DNA]</scope>
    <source>
        <strain evidence="1 2">CMJH98b</strain>
    </source>
</reference>
<evidence type="ECO:0000313" key="1">
    <source>
        <dbReference type="EMBL" id="RLY36358.1"/>
    </source>
</evidence>